<proteinExistence type="predicted"/>
<dbReference type="AlphaFoldDB" id="A0A1R4GZC1"/>
<reference evidence="3" key="1">
    <citation type="submission" date="2017-02" db="EMBL/GenBank/DDBJ databases">
        <authorList>
            <person name="Daims H."/>
        </authorList>
    </citation>
    <scope>NUCLEOTIDE SEQUENCE [LARGE SCALE GENOMIC DNA]</scope>
</reference>
<name>A0A1R4GZC1_9GAMM</name>
<evidence type="ECO:0000313" key="2">
    <source>
        <dbReference type="EMBL" id="SJM89150.1"/>
    </source>
</evidence>
<evidence type="ECO:0000313" key="3">
    <source>
        <dbReference type="Proteomes" id="UP000195667"/>
    </source>
</evidence>
<keyword evidence="3" id="KW-1185">Reference proteome</keyword>
<evidence type="ECO:0000259" key="1">
    <source>
        <dbReference type="Pfam" id="PF10047"/>
    </source>
</evidence>
<feature type="domain" description="DUF2281" evidence="1">
    <location>
        <begin position="5"/>
        <end position="59"/>
    </location>
</feature>
<sequence length="82" mass="9300">MNPQLVNEITQLPPEAQQEIADFAAFLTARYKAANQPLPPITTGDKTVDPNELFGLWKGEPRTLENIRKAAWQRSESDNYLM</sequence>
<dbReference type="InterPro" id="IPR018739">
    <property type="entry name" value="DUF2281"/>
</dbReference>
<dbReference type="RefSeq" id="WP_176370981.1">
    <property type="nucleotide sequence ID" value="NZ_FUKI01000002.1"/>
</dbReference>
<protein>
    <recommendedName>
        <fullName evidence="1">DUF2281 domain-containing protein</fullName>
    </recommendedName>
</protein>
<dbReference type="Proteomes" id="UP000195667">
    <property type="component" value="Unassembled WGS sequence"/>
</dbReference>
<accession>A0A1R4GZC1</accession>
<dbReference type="EMBL" id="FUKI01000002">
    <property type="protein sequence ID" value="SJM89150.1"/>
    <property type="molecule type" value="Genomic_DNA"/>
</dbReference>
<organism evidence="2 3">
    <name type="scientific">Crenothrix polyspora</name>
    <dbReference type="NCBI Taxonomy" id="360316"/>
    <lineage>
        <taxon>Bacteria</taxon>
        <taxon>Pseudomonadati</taxon>
        <taxon>Pseudomonadota</taxon>
        <taxon>Gammaproteobacteria</taxon>
        <taxon>Methylococcales</taxon>
        <taxon>Crenotrichaceae</taxon>
        <taxon>Crenothrix</taxon>
    </lineage>
</organism>
<gene>
    <name evidence="2" type="ORF">CRENPOLYSF1_100038</name>
</gene>
<dbReference type="Pfam" id="PF10047">
    <property type="entry name" value="DUF2281"/>
    <property type="match status" value="1"/>
</dbReference>